<feature type="domain" description="Tripartite ATP-independent periplasmic transporters DctQ component" evidence="10">
    <location>
        <begin position="26"/>
        <end position="154"/>
    </location>
</feature>
<sequence length="178" mass="20153">MQTLFKAIDRVMRLDEVIASLALFGLFVVAIANVFMRYLFSSPLAWSEEILQLLMVWATFLGASALVRRNEHVLIGLLNDKLPPSLVRWNIRIFNVGIVMLCALAMLFWGLELLPFSSFRSTPMLRIPYYWIHVAIPISAAMMLYHSLVRLITNDRLVTSDQNMASPAAIPEVAATKE</sequence>
<evidence type="ECO:0000313" key="11">
    <source>
        <dbReference type="EMBL" id="OLO03943.1"/>
    </source>
</evidence>
<evidence type="ECO:0000256" key="9">
    <source>
        <dbReference type="RuleBase" id="RU369079"/>
    </source>
</evidence>
<dbReference type="PANTHER" id="PTHR35011:SF2">
    <property type="entry name" value="2,3-DIKETO-L-GULONATE TRAP TRANSPORTER SMALL PERMEASE PROTEIN YIAM"/>
    <property type="match status" value="1"/>
</dbReference>
<dbReference type="OrthoDB" id="9791324at2"/>
<evidence type="ECO:0000256" key="6">
    <source>
        <dbReference type="ARBA" id="ARBA00022989"/>
    </source>
</evidence>
<evidence type="ECO:0000256" key="7">
    <source>
        <dbReference type="ARBA" id="ARBA00023136"/>
    </source>
</evidence>
<feature type="transmembrane region" description="Helical" evidence="9">
    <location>
        <begin position="21"/>
        <end position="38"/>
    </location>
</feature>
<accession>A0A1Q8SRA0</accession>
<dbReference type="STRING" id="404433.BTW07_11710"/>
<dbReference type="EMBL" id="MSDO01000017">
    <property type="protein sequence ID" value="OLO03943.1"/>
    <property type="molecule type" value="Genomic_DNA"/>
</dbReference>
<feature type="transmembrane region" description="Helical" evidence="9">
    <location>
        <begin position="89"/>
        <end position="109"/>
    </location>
</feature>
<keyword evidence="12" id="KW-1185">Reference proteome</keyword>
<evidence type="ECO:0000256" key="5">
    <source>
        <dbReference type="ARBA" id="ARBA00022692"/>
    </source>
</evidence>
<keyword evidence="6 9" id="KW-1133">Transmembrane helix</keyword>
<keyword evidence="5 9" id="KW-0812">Transmembrane</keyword>
<feature type="transmembrane region" description="Helical" evidence="9">
    <location>
        <begin position="129"/>
        <end position="148"/>
    </location>
</feature>
<evidence type="ECO:0000259" key="10">
    <source>
        <dbReference type="Pfam" id="PF04290"/>
    </source>
</evidence>
<keyword evidence="7 9" id="KW-0472">Membrane</keyword>
<comment type="subunit">
    <text evidence="9">The complex comprises the extracytoplasmic solute receptor protein and the two transmembrane proteins.</text>
</comment>
<evidence type="ECO:0000256" key="4">
    <source>
        <dbReference type="ARBA" id="ARBA00022519"/>
    </source>
</evidence>
<gene>
    <name evidence="11" type="ORF">BTW07_11710</name>
</gene>
<evidence type="ECO:0000256" key="2">
    <source>
        <dbReference type="ARBA" id="ARBA00022448"/>
    </source>
</evidence>
<feature type="transmembrane region" description="Helical" evidence="9">
    <location>
        <begin position="50"/>
        <end position="68"/>
    </location>
</feature>
<dbReference type="InterPro" id="IPR055348">
    <property type="entry name" value="DctQ"/>
</dbReference>
<evidence type="ECO:0000256" key="3">
    <source>
        <dbReference type="ARBA" id="ARBA00022475"/>
    </source>
</evidence>
<name>A0A1Q8SRA0_9GAMM</name>
<dbReference type="GO" id="GO:0022857">
    <property type="term" value="F:transmembrane transporter activity"/>
    <property type="evidence" value="ECO:0007669"/>
    <property type="project" value="UniProtKB-UniRule"/>
</dbReference>
<reference evidence="11 12" key="1">
    <citation type="submission" date="2016-12" db="EMBL/GenBank/DDBJ databases">
        <title>Draft genome sequences of strains Salinicola socius SMB35, Salinicola sp. MH3R3-1 and Chromohalobacter sp. SMB17 from the Verkhnekamsk potash mining region of Russia.</title>
        <authorList>
            <person name="Mavrodi D.V."/>
            <person name="Olsson B.E."/>
            <person name="Korsakova E.S."/>
            <person name="Pyankova A."/>
            <person name="Mavrodi O.V."/>
            <person name="Plotnikova E.G."/>
        </authorList>
    </citation>
    <scope>NUCLEOTIDE SEQUENCE [LARGE SCALE GENOMIC DNA]</scope>
    <source>
        <strain evidence="11 12">SMB35</strain>
    </source>
</reference>
<keyword evidence="3" id="KW-1003">Cell membrane</keyword>
<dbReference type="AlphaFoldDB" id="A0A1Q8SRA0"/>
<keyword evidence="4 9" id="KW-0997">Cell inner membrane</keyword>
<evidence type="ECO:0000256" key="1">
    <source>
        <dbReference type="ARBA" id="ARBA00004429"/>
    </source>
</evidence>
<comment type="similarity">
    <text evidence="8 9">Belongs to the TRAP transporter small permease family.</text>
</comment>
<dbReference type="PANTHER" id="PTHR35011">
    <property type="entry name" value="2,3-DIKETO-L-GULONATE TRAP TRANSPORTER SMALL PERMEASE PROTEIN YIAM"/>
    <property type="match status" value="1"/>
</dbReference>
<dbReference type="Pfam" id="PF04290">
    <property type="entry name" value="DctQ"/>
    <property type="match status" value="1"/>
</dbReference>
<organism evidence="11 12">
    <name type="scientific">Salinicola socius</name>
    <dbReference type="NCBI Taxonomy" id="404433"/>
    <lineage>
        <taxon>Bacteria</taxon>
        <taxon>Pseudomonadati</taxon>
        <taxon>Pseudomonadota</taxon>
        <taxon>Gammaproteobacteria</taxon>
        <taxon>Oceanospirillales</taxon>
        <taxon>Halomonadaceae</taxon>
        <taxon>Salinicola</taxon>
    </lineage>
</organism>
<comment type="subcellular location">
    <subcellularLocation>
        <location evidence="1 9">Cell inner membrane</location>
        <topology evidence="1 9">Multi-pass membrane protein</topology>
    </subcellularLocation>
</comment>
<dbReference type="Proteomes" id="UP000186878">
    <property type="component" value="Unassembled WGS sequence"/>
</dbReference>
<dbReference type="GO" id="GO:0005886">
    <property type="term" value="C:plasma membrane"/>
    <property type="evidence" value="ECO:0007669"/>
    <property type="project" value="UniProtKB-SubCell"/>
</dbReference>
<keyword evidence="2 9" id="KW-0813">Transport</keyword>
<comment type="function">
    <text evidence="9">Part of the tripartite ATP-independent periplasmic (TRAP) transport system.</text>
</comment>
<protein>
    <recommendedName>
        <fullName evidence="9">TRAP transporter small permease protein</fullName>
    </recommendedName>
</protein>
<evidence type="ECO:0000313" key="12">
    <source>
        <dbReference type="Proteomes" id="UP000186878"/>
    </source>
</evidence>
<dbReference type="GO" id="GO:0015740">
    <property type="term" value="P:C4-dicarboxylate transport"/>
    <property type="evidence" value="ECO:0007669"/>
    <property type="project" value="TreeGrafter"/>
</dbReference>
<evidence type="ECO:0000256" key="8">
    <source>
        <dbReference type="ARBA" id="ARBA00038436"/>
    </source>
</evidence>
<proteinExistence type="inferred from homology"/>
<dbReference type="InterPro" id="IPR007387">
    <property type="entry name" value="TRAP_DctQ"/>
</dbReference>
<dbReference type="RefSeq" id="WP_075570351.1">
    <property type="nucleotide sequence ID" value="NZ_MSDO01000017.1"/>
</dbReference>
<comment type="caution">
    <text evidence="11">The sequence shown here is derived from an EMBL/GenBank/DDBJ whole genome shotgun (WGS) entry which is preliminary data.</text>
</comment>